<organism evidence="1 2">
    <name type="scientific">Thermogutta terrifontis</name>
    <dbReference type="NCBI Taxonomy" id="1331910"/>
    <lineage>
        <taxon>Bacteria</taxon>
        <taxon>Pseudomonadati</taxon>
        <taxon>Planctomycetota</taxon>
        <taxon>Planctomycetia</taxon>
        <taxon>Pirellulales</taxon>
        <taxon>Thermoguttaceae</taxon>
        <taxon>Thermogutta</taxon>
    </lineage>
</organism>
<evidence type="ECO:0000313" key="1">
    <source>
        <dbReference type="EMBL" id="ASV73110.1"/>
    </source>
</evidence>
<evidence type="ECO:0000313" key="2">
    <source>
        <dbReference type="Proteomes" id="UP000215086"/>
    </source>
</evidence>
<dbReference type="Proteomes" id="UP000215086">
    <property type="component" value="Chromosome"/>
</dbReference>
<name>A0A286RAX5_9BACT</name>
<proteinExistence type="predicted"/>
<gene>
    <name evidence="1" type="ORF">THTE_0508</name>
</gene>
<accession>A0A286RAX5</accession>
<dbReference type="AlphaFoldDB" id="A0A286RAX5"/>
<reference evidence="1 2" key="1">
    <citation type="journal article" name="Front. Microbiol.">
        <title>Sugar Metabolism of the First Thermophilic Planctomycete Thermogutta terrifontis: Comparative Genomic and Transcriptomic Approaches.</title>
        <authorList>
            <person name="Elcheninov A.G."/>
            <person name="Menzel P."/>
            <person name="Gudbergsdottir S.R."/>
            <person name="Slesarev A.I."/>
            <person name="Kadnikov V.V."/>
            <person name="Krogh A."/>
            <person name="Bonch-Osmolovskaya E.A."/>
            <person name="Peng X."/>
            <person name="Kublanov I.V."/>
        </authorList>
    </citation>
    <scope>NUCLEOTIDE SEQUENCE [LARGE SCALE GENOMIC DNA]</scope>
    <source>
        <strain evidence="1 2">R1</strain>
    </source>
</reference>
<keyword evidence="2" id="KW-1185">Reference proteome</keyword>
<dbReference type="KEGG" id="ttf:THTE_0508"/>
<sequence length="85" mass="9103">MSGPPFDSMECGDLSPLFGEGFSLHHLGVDPDGNGLPVAVEPDPPIHTMEVHIIGGTRLSGRHLRRDVLVTPASPRRDLLVRSAV</sequence>
<protein>
    <submittedName>
        <fullName evidence="1">Uncharacterized protein</fullName>
    </submittedName>
</protein>
<dbReference type="EMBL" id="CP018477">
    <property type="protein sequence ID" value="ASV73110.1"/>
    <property type="molecule type" value="Genomic_DNA"/>
</dbReference>